<feature type="compositionally biased region" description="Gly residues" evidence="1">
    <location>
        <begin position="426"/>
        <end position="440"/>
    </location>
</feature>
<dbReference type="OrthoDB" id="548225at2759"/>
<gene>
    <name evidence="2" type="ORF">TSOC_006365</name>
</gene>
<feature type="region of interest" description="Disordered" evidence="1">
    <location>
        <begin position="426"/>
        <end position="450"/>
    </location>
</feature>
<feature type="compositionally biased region" description="Pro residues" evidence="1">
    <location>
        <begin position="10"/>
        <end position="22"/>
    </location>
</feature>
<evidence type="ECO:0000313" key="3">
    <source>
        <dbReference type="Proteomes" id="UP000236333"/>
    </source>
</evidence>
<name>A0A2J8A3W6_9CHLO</name>
<dbReference type="Proteomes" id="UP000236333">
    <property type="component" value="Unassembled WGS sequence"/>
</dbReference>
<dbReference type="AlphaFoldDB" id="A0A2J8A3W6"/>
<dbReference type="EMBL" id="PGGS01000192">
    <property type="protein sequence ID" value="PNH07204.1"/>
    <property type="molecule type" value="Genomic_DNA"/>
</dbReference>
<feature type="region of interest" description="Disordered" evidence="1">
    <location>
        <begin position="1"/>
        <end position="129"/>
    </location>
</feature>
<evidence type="ECO:0000313" key="2">
    <source>
        <dbReference type="EMBL" id="PNH07204.1"/>
    </source>
</evidence>
<comment type="caution">
    <text evidence="2">The sequence shown here is derived from an EMBL/GenBank/DDBJ whole genome shotgun (WGS) entry which is preliminary data.</text>
</comment>
<feature type="region of interest" description="Disordered" evidence="1">
    <location>
        <begin position="187"/>
        <end position="209"/>
    </location>
</feature>
<feature type="compositionally biased region" description="Polar residues" evidence="1">
    <location>
        <begin position="114"/>
        <end position="127"/>
    </location>
</feature>
<evidence type="ECO:0000256" key="1">
    <source>
        <dbReference type="SAM" id="MobiDB-lite"/>
    </source>
</evidence>
<keyword evidence="3" id="KW-1185">Reference proteome</keyword>
<sequence>MGMGGRMPMPIMPIPGSPPPPIIIGDLRPVRGRTERYASTAAHGDGGTGTSSGASSSSSSSSNRVHPSRSGATADSQPEPKADWKQSYSNKTREPHASYNQNAAVHRWREPKPSRQQQPLPTGSANPGTALHAQGQLVFATGQRTQLPQAESWYAYPAPSKPGLPMHEFIEWLDGIKKDRAAAAVEQRVRRPKPASARRAPGTGPELDIETGTAAETLSALLPQGPGDKLRPLSSRPQAWSDTSSERPFRDDPKLFPRALHAFHRASSQLRMTTQLPAAAAEYVVAAAPRGALDLGRHDVSLCRTMLAFMADAQVLNRTCLEQVGRALQPHWAELRPAELLQVLDSLRRLNDAGRLAGVGRPGFSSSRLLPMLLYGAAEPCVQELLLRLDGGGGRGGGGGGGGGGEGDGGGAGGGGGGIAGAGAGADAGGSSGGSGGGAGDRSSRSSAGGGLPPGAAMLLSRAYLSFYLSAASGQQFNVKQQLLDTLVGCLARLQPRLGDPRAAPADELARLVAGLSVVAAHLPHLPGHRLAEPLRACAVAVVERAGELSQSARALLLDLPPRHWALPPGWRDTLLSTAPLPLAQDGVPGHGALAGGMPTLGAPACSARAGGVPPGT</sequence>
<reference evidence="2 3" key="1">
    <citation type="journal article" date="2017" name="Mol. Biol. Evol.">
        <title>The 4-celled Tetrabaena socialis nuclear genome reveals the essential components for genetic control of cell number at the origin of multicellularity in the volvocine lineage.</title>
        <authorList>
            <person name="Featherston J."/>
            <person name="Arakaki Y."/>
            <person name="Hanschen E.R."/>
            <person name="Ferris P.J."/>
            <person name="Michod R.E."/>
            <person name="Olson B.J.S.C."/>
            <person name="Nozaki H."/>
            <person name="Durand P.M."/>
        </authorList>
    </citation>
    <scope>NUCLEOTIDE SEQUENCE [LARGE SCALE GENOMIC DNA]</scope>
    <source>
        <strain evidence="2 3">NIES-571</strain>
    </source>
</reference>
<feature type="compositionally biased region" description="Low complexity" evidence="1">
    <location>
        <begin position="51"/>
        <end position="62"/>
    </location>
</feature>
<proteinExistence type="predicted"/>
<organism evidence="2 3">
    <name type="scientific">Tetrabaena socialis</name>
    <dbReference type="NCBI Taxonomy" id="47790"/>
    <lineage>
        <taxon>Eukaryota</taxon>
        <taxon>Viridiplantae</taxon>
        <taxon>Chlorophyta</taxon>
        <taxon>core chlorophytes</taxon>
        <taxon>Chlorophyceae</taxon>
        <taxon>CS clade</taxon>
        <taxon>Chlamydomonadales</taxon>
        <taxon>Tetrabaenaceae</taxon>
        <taxon>Tetrabaena</taxon>
    </lineage>
</organism>
<feature type="region of interest" description="Disordered" evidence="1">
    <location>
        <begin position="221"/>
        <end position="251"/>
    </location>
</feature>
<accession>A0A2J8A3W6</accession>
<protein>
    <submittedName>
        <fullName evidence="2">Uncharacterized protein</fullName>
    </submittedName>
</protein>